<dbReference type="NCBIfam" id="TIGR02601">
    <property type="entry name" value="autotrns_rpt"/>
    <property type="match status" value="7"/>
</dbReference>
<dbReference type="NCBIfam" id="TIGR01414">
    <property type="entry name" value="autotrans_barl"/>
    <property type="match status" value="1"/>
</dbReference>
<dbReference type="Gene3D" id="2.160.20.20">
    <property type="match status" value="3"/>
</dbReference>
<dbReference type="Proteomes" id="UP001065047">
    <property type="component" value="Unassembled WGS sequence"/>
</dbReference>
<keyword evidence="5" id="KW-1185">Reference proteome</keyword>
<dbReference type="InterPro" id="IPR011050">
    <property type="entry name" value="Pectin_lyase_fold/virulence"/>
</dbReference>
<evidence type="ECO:0000313" key="5">
    <source>
        <dbReference type="Proteomes" id="UP001065047"/>
    </source>
</evidence>
<dbReference type="InterPro" id="IPR013425">
    <property type="entry name" value="Autotrns_rpt"/>
</dbReference>
<dbReference type="PROSITE" id="PS51208">
    <property type="entry name" value="AUTOTRANSPORTER"/>
    <property type="match status" value="1"/>
</dbReference>
<keyword evidence="1" id="KW-0732">Signal</keyword>
<dbReference type="InterPro" id="IPR036709">
    <property type="entry name" value="Autotransporte_beta_dom_sf"/>
</dbReference>
<accession>A0ABQ0PYP0</accession>
<sequence length="1343" mass="133473">MQSGATVDTGKKKAITITQPNGLGISIQEGASVTSKDDPIHGEATTAPSGSITITNSGSLESTDGGQGIDLDDVSASSKSTIINTATGKIVADDADGVRPGSNATVINAGSIFSYGDPGNSHDGIDFQSYAGTVDNQSGGIISGARHGITSSVDVNVVNEAGGTITGRNGSGVGSDGTGTVLNYGTITGAYDGSGTGDGDGVDIDDKATVTNYGTIQATGAAGQKSDGRWNVSEGLALSGGGMVYNGVGAVITSASAGITACCTATASYVITNYGLIHGDDHGLGLFSVSDVVNYGTVTGNNAVVVGTSTDTRTVVNLDNYGTLNGDYNAVYVDSQSLLNLTIHSGSTVTGKLITDGTLNLATGDDITVGSDIENSGKLEISGTGSITLTGTNTYAGGTQVDAGATVVGKADSFSNGAIADDGTLIIKQDQDNTLSNALSGSGDVIKEGAGNLTLADSNDLSGRFLVNEGALTGSASSFGTAKIEDDAKITLNQTVDGKLGGVVSGTGLLVKEGAGNLTLGDDNTLSGTIQVNTGTLTGSAGSFGTAQVIDDAKVVVTQNTDGTLAGALSGTGDFVKEGAGNLTLSVSYDLTGRMRLLTDDNGNGLSGRFLVNEGALTGSAGAFGTAQIIDNAKVVVTQNTDATFNNALSGAGDFIKQGTGNLTLAGDNDLTGQVLVSSGTLTGSAGAFGTGQIVDNATVVADQAVDGTLGNVLAGSGDFVKEGAGNLTLGDDSTLSGKIMVNAGTLTGSAGSFGTAQIIDNAKVVVDQNVDATLGGPVSGGGDFVKEGTGNLTLNGASGMTGRMIIDSGVLTGTTLNLASGAIQNNGTVVIDQNVDGSLAGDLSGSGTFIKRGTGDVTLTGDTLANSTIRIADGTLTGAAKNFSGLTIVNDASLRIAQNDDANFSNAVAGTGRFIKDGSGALTMSGDNTYTGPTLVESGSLDVTGSIAQSAVTVSAGAALAGNGEVGSAYVASGGELDTASHGLGNGLTVKGDLTLASGADYKVAIGANSATSGVMVQGAAHIDGSSVSLSVNGAPPLSVNTHYQLLEASGGVYGRFSTVSMPLSNPYYFLSPEVQYAENAAYLEMTRNGNTFASVAGTRNQRSVASALDRMSGGGVVAAVQEMGKTQAAHAYNALSGEIHASARTAMIENAFYVRNAALDRLDTADCIGGVSHSSVSVAPGSGHCSQTGMTLWGQAYGAWGNNHSDGNAAGMSREVTGFVIGADRKIFRDWRAGGLVSYGHSSLKAGAVGSSANTNDVTVGAYAGRTSTSRRVPSMVGTCCLPSAMFPDRASIVIIWGAPRRPSATSPIAFASESLPASSHLPMLPTSTLTPTGIMSMGLA</sequence>
<feature type="region of interest" description="Disordered" evidence="2">
    <location>
        <begin position="33"/>
        <end position="66"/>
    </location>
</feature>
<dbReference type="InterPro" id="IPR005546">
    <property type="entry name" value="Autotransporte_beta"/>
</dbReference>
<proteinExistence type="predicted"/>
<dbReference type="EMBL" id="BAPF01000050">
    <property type="protein sequence ID" value="GBQ84864.1"/>
    <property type="molecule type" value="Genomic_DNA"/>
</dbReference>
<protein>
    <recommendedName>
        <fullName evidence="3">Autotransporter domain-containing protein</fullName>
    </recommendedName>
</protein>
<feature type="domain" description="Autotransporter" evidence="3">
    <location>
        <begin position="1187"/>
        <end position="1343"/>
    </location>
</feature>
<evidence type="ECO:0000313" key="4">
    <source>
        <dbReference type="EMBL" id="GBQ84864.1"/>
    </source>
</evidence>
<evidence type="ECO:0000259" key="3">
    <source>
        <dbReference type="PROSITE" id="PS51208"/>
    </source>
</evidence>
<gene>
    <name evidence="4" type="ORF">AA14337_2934</name>
</gene>
<dbReference type="InterPro" id="IPR006315">
    <property type="entry name" value="OM_autotransptr_brl_dom"/>
</dbReference>
<dbReference type="InterPro" id="IPR012332">
    <property type="entry name" value="Autotransporter_pectin_lyase_C"/>
</dbReference>
<evidence type="ECO:0000256" key="1">
    <source>
        <dbReference type="ARBA" id="ARBA00022729"/>
    </source>
</evidence>
<dbReference type="Pfam" id="PF12951">
    <property type="entry name" value="PATR"/>
    <property type="match status" value="7"/>
</dbReference>
<name>A0ABQ0PYP0_9PROT</name>
<dbReference type="SUPFAM" id="SSF51126">
    <property type="entry name" value="Pectin lyase-like"/>
    <property type="match status" value="2"/>
</dbReference>
<evidence type="ECO:0000256" key="2">
    <source>
        <dbReference type="SAM" id="MobiDB-lite"/>
    </source>
</evidence>
<reference evidence="4" key="1">
    <citation type="submission" date="2013-04" db="EMBL/GenBank/DDBJ databases">
        <title>The genome sequencing project of 58 acetic acid bacteria.</title>
        <authorList>
            <person name="Okamoto-Kainuma A."/>
            <person name="Ishikawa M."/>
            <person name="Umino S."/>
            <person name="Koizumi Y."/>
            <person name="Shiwa Y."/>
            <person name="Yoshikawa H."/>
            <person name="Matsutani M."/>
            <person name="Matsushita K."/>
        </authorList>
    </citation>
    <scope>NUCLEOTIDE SEQUENCE</scope>
    <source>
        <strain evidence="4">DSM 14337</strain>
    </source>
</reference>
<feature type="compositionally biased region" description="Polar residues" evidence="2">
    <location>
        <begin position="46"/>
        <end position="64"/>
    </location>
</feature>
<comment type="caution">
    <text evidence="4">The sequence shown here is derived from an EMBL/GenBank/DDBJ whole genome shotgun (WGS) entry which is preliminary data.</text>
</comment>
<dbReference type="SUPFAM" id="SSF103515">
    <property type="entry name" value="Autotransporter"/>
    <property type="match status" value="1"/>
</dbReference>
<organism evidence="4 5">
    <name type="scientific">Acetobacter malorum DSM 14337</name>
    <dbReference type="NCBI Taxonomy" id="1307910"/>
    <lineage>
        <taxon>Bacteria</taxon>
        <taxon>Pseudomonadati</taxon>
        <taxon>Pseudomonadota</taxon>
        <taxon>Alphaproteobacteria</taxon>
        <taxon>Acetobacterales</taxon>
        <taxon>Acetobacteraceae</taxon>
        <taxon>Acetobacter</taxon>
    </lineage>
</organism>